<evidence type="ECO:0000313" key="1">
    <source>
        <dbReference type="EMBL" id="TSD58739.1"/>
    </source>
</evidence>
<reference evidence="1 2" key="1">
    <citation type="submission" date="2019-07" db="EMBL/GenBank/DDBJ databases">
        <authorList>
            <person name="Zhao L.H."/>
        </authorList>
    </citation>
    <scope>NUCLEOTIDE SEQUENCE [LARGE SCALE GENOMIC DNA]</scope>
    <source>
        <strain evidence="1 2">Co35</strain>
    </source>
</reference>
<dbReference type="RefSeq" id="WP_143914143.1">
    <property type="nucleotide sequence ID" value="NZ_VLNT01000012.1"/>
</dbReference>
<comment type="caution">
    <text evidence="1">The sequence shown here is derived from an EMBL/GenBank/DDBJ whole genome shotgun (WGS) entry which is preliminary data.</text>
</comment>
<organism evidence="1 2">
    <name type="scientific">Aeromicrobium piscarium</name>
    <dbReference type="NCBI Taxonomy" id="2590901"/>
    <lineage>
        <taxon>Bacteria</taxon>
        <taxon>Bacillati</taxon>
        <taxon>Actinomycetota</taxon>
        <taxon>Actinomycetes</taxon>
        <taxon>Propionibacteriales</taxon>
        <taxon>Nocardioidaceae</taxon>
        <taxon>Aeromicrobium</taxon>
    </lineage>
</organism>
<dbReference type="Proteomes" id="UP000316988">
    <property type="component" value="Unassembled WGS sequence"/>
</dbReference>
<dbReference type="AlphaFoldDB" id="A0A554RXA8"/>
<accession>A0A554RXA8</accession>
<name>A0A554RXA8_9ACTN</name>
<sequence length="119" mass="13206">MTHVVFDRTGLAVQFPGWERFMAGRATFVATHDAIIGARAEPGWSYEVLGYRSGLVVSGYRKVGVFTHPSGAKRLVSMKRGMPLLRVDVRRELTGFDQLLLSTPDADSIARRIQAVTTR</sequence>
<gene>
    <name evidence="1" type="ORF">FNM00_13865</name>
</gene>
<evidence type="ECO:0000313" key="2">
    <source>
        <dbReference type="Proteomes" id="UP000316988"/>
    </source>
</evidence>
<dbReference type="EMBL" id="VLNT01000012">
    <property type="protein sequence ID" value="TSD58739.1"/>
    <property type="molecule type" value="Genomic_DNA"/>
</dbReference>
<evidence type="ECO:0008006" key="3">
    <source>
        <dbReference type="Google" id="ProtNLM"/>
    </source>
</evidence>
<dbReference type="OrthoDB" id="530515at2"/>
<keyword evidence="2" id="KW-1185">Reference proteome</keyword>
<protein>
    <recommendedName>
        <fullName evidence="3">Bacterial Pleckstrin homology domain-containing protein</fullName>
    </recommendedName>
</protein>
<proteinExistence type="predicted"/>